<dbReference type="InterPro" id="IPR001882">
    <property type="entry name" value="Biotin_BS"/>
</dbReference>
<dbReference type="PROSITE" id="PS50968">
    <property type="entry name" value="BIOTINYL_LIPOYL"/>
    <property type="match status" value="1"/>
</dbReference>
<dbReference type="PROSITE" id="PS50991">
    <property type="entry name" value="PYR_CT"/>
    <property type="match status" value="1"/>
</dbReference>
<dbReference type="PROSITE" id="PS00188">
    <property type="entry name" value="BIOTIN"/>
    <property type="match status" value="1"/>
</dbReference>
<proteinExistence type="predicted"/>
<evidence type="ECO:0000259" key="3">
    <source>
        <dbReference type="PROSITE" id="PS50991"/>
    </source>
</evidence>
<dbReference type="InterPro" id="IPR000891">
    <property type="entry name" value="PYR_CT"/>
</dbReference>
<dbReference type="InterPro" id="IPR013785">
    <property type="entry name" value="Aldolase_TIM"/>
</dbReference>
<dbReference type="SUPFAM" id="SSF89000">
    <property type="entry name" value="post-HMGL domain-like"/>
    <property type="match status" value="1"/>
</dbReference>
<dbReference type="FunFam" id="2.40.50.100:FF:000003">
    <property type="entry name" value="Acetyl-CoA carboxylase biotin carboxyl carrier protein"/>
    <property type="match status" value="1"/>
</dbReference>
<dbReference type="CDD" id="cd06850">
    <property type="entry name" value="biotinyl_domain"/>
    <property type="match status" value="1"/>
</dbReference>
<dbReference type="InterPro" id="IPR000089">
    <property type="entry name" value="Biotin_lipoyl"/>
</dbReference>
<dbReference type="PANTHER" id="PTHR43778:SF2">
    <property type="entry name" value="PYRUVATE CARBOXYLASE, MITOCHONDRIAL"/>
    <property type="match status" value="1"/>
</dbReference>
<dbReference type="GO" id="GO:0004736">
    <property type="term" value="F:pyruvate carboxylase activity"/>
    <property type="evidence" value="ECO:0007669"/>
    <property type="project" value="TreeGrafter"/>
</dbReference>
<dbReference type="CDD" id="cd07937">
    <property type="entry name" value="DRE_TIM_PC_TC_5S"/>
    <property type="match status" value="1"/>
</dbReference>
<dbReference type="SUPFAM" id="SSF51569">
    <property type="entry name" value="Aldolase"/>
    <property type="match status" value="1"/>
</dbReference>
<dbReference type="SUPFAM" id="SSF51230">
    <property type="entry name" value="Single hybrid motif"/>
    <property type="match status" value="1"/>
</dbReference>
<dbReference type="AlphaFoldDB" id="A0A9E1BBB2"/>
<evidence type="ECO:0000259" key="2">
    <source>
        <dbReference type="PROSITE" id="PS50968"/>
    </source>
</evidence>
<keyword evidence="1" id="KW-0092">Biotin</keyword>
<sequence>FQSVYGARVLMNDFLPALEAAKEAGIEHFEFGGGARFQSLYFYLNEDAFAMMDKFRSIVGPKANLQTLSRGVNTVTLDTGSRELIDLHAKLFKKHGTTTIRNFDALNDVENLKYSGERIAHHGLKHEVVVTMMDLPSGCVGAHDVKFYEKILREILDASIPYHSVCFKDASGTSSPQKVYETIKMARKLLPEKTHIRLHTHETAGVSVACYLAALEAGVDGIDLAASPVSGGTSQPDILTMLHAVKGKNYDLGGLDVEKILKYESVLNDCLKEYFLPPEAVQVSPLIPFSPMPGGALTANTQMMRDNNILDKFPEVILAMREVVQKGGYGTSVTPVSQFYFQQAFNNVMFGKWKKIAEGYGKMVLGYFGKTPVTPDKEIIKLASEQLGLKPTTKHAVDIADKDESKSLAHVKEILKQNKIKVTEENVFIAAACKEKGIAFLKGEAKVNVRKVDPNAKANEGRQTQSGRYSVVVNGSRYNVEVSEGFNDSIQVKSITEVEGKSVKNAKSAAVGATENDIVASLPGAVHKILVSAGDHVKKGQAIVVLEAMKMEIEVKAPKDGIIGSIEVSKGQSVANNQVVAKFK</sequence>
<name>A0A9E1BBB2_9BACT</name>
<dbReference type="EMBL" id="JAHAKR010000399">
    <property type="protein sequence ID" value="MBS5830700.1"/>
    <property type="molecule type" value="Genomic_DNA"/>
</dbReference>
<dbReference type="GO" id="GO:0005737">
    <property type="term" value="C:cytoplasm"/>
    <property type="evidence" value="ECO:0007669"/>
    <property type="project" value="TreeGrafter"/>
</dbReference>
<feature type="non-terminal residue" evidence="4">
    <location>
        <position position="1"/>
    </location>
</feature>
<feature type="domain" description="Lipoyl-binding" evidence="2">
    <location>
        <begin position="508"/>
        <end position="584"/>
    </location>
</feature>
<dbReference type="Proteomes" id="UP000824019">
    <property type="component" value="Unassembled WGS sequence"/>
</dbReference>
<feature type="domain" description="Pyruvate carboxyltransferase" evidence="3">
    <location>
        <begin position="1"/>
        <end position="261"/>
    </location>
</feature>
<dbReference type="InterPro" id="IPR003379">
    <property type="entry name" value="Carboxylase_cons_dom"/>
</dbReference>
<accession>A0A9E1BBB2</accession>
<dbReference type="Gene3D" id="2.40.50.100">
    <property type="match status" value="1"/>
</dbReference>
<dbReference type="Pfam" id="PF00364">
    <property type="entry name" value="Biotin_lipoyl"/>
    <property type="match status" value="1"/>
</dbReference>
<dbReference type="PANTHER" id="PTHR43778">
    <property type="entry name" value="PYRUVATE CARBOXYLASE"/>
    <property type="match status" value="1"/>
</dbReference>
<dbReference type="Pfam" id="PF02436">
    <property type="entry name" value="PYC_OADA"/>
    <property type="match status" value="1"/>
</dbReference>
<organism evidence="4 5">
    <name type="scientific">Campylobacter concisus</name>
    <dbReference type="NCBI Taxonomy" id="199"/>
    <lineage>
        <taxon>Bacteria</taxon>
        <taxon>Pseudomonadati</taxon>
        <taxon>Campylobacterota</taxon>
        <taxon>Epsilonproteobacteria</taxon>
        <taxon>Campylobacterales</taxon>
        <taxon>Campylobacteraceae</taxon>
        <taxon>Campylobacter</taxon>
    </lineage>
</organism>
<evidence type="ECO:0000313" key="4">
    <source>
        <dbReference type="EMBL" id="MBS5830700.1"/>
    </source>
</evidence>
<evidence type="ECO:0000256" key="1">
    <source>
        <dbReference type="ARBA" id="ARBA00023267"/>
    </source>
</evidence>
<comment type="caution">
    <text evidence="4">The sequence shown here is derived from an EMBL/GenBank/DDBJ whole genome shotgun (WGS) entry which is preliminary data.</text>
</comment>
<evidence type="ECO:0000313" key="5">
    <source>
        <dbReference type="Proteomes" id="UP000824019"/>
    </source>
</evidence>
<dbReference type="Gene3D" id="3.20.20.70">
    <property type="entry name" value="Aldolase class I"/>
    <property type="match status" value="1"/>
</dbReference>
<protein>
    <submittedName>
        <fullName evidence="4">Biotin/lipoyl-binding protein</fullName>
    </submittedName>
</protein>
<dbReference type="GO" id="GO:0006094">
    <property type="term" value="P:gluconeogenesis"/>
    <property type="evidence" value="ECO:0007669"/>
    <property type="project" value="TreeGrafter"/>
</dbReference>
<gene>
    <name evidence="4" type="ORF">KIC69_07725</name>
</gene>
<dbReference type="InterPro" id="IPR055268">
    <property type="entry name" value="PCB-like"/>
</dbReference>
<reference evidence="4" key="1">
    <citation type="submission" date="2021-02" db="EMBL/GenBank/DDBJ databases">
        <title>Infant gut strain persistence is associated with maternal origin, phylogeny, and functional potential including surface adhesion and iron acquisition.</title>
        <authorList>
            <person name="Lou Y.C."/>
        </authorList>
    </citation>
    <scope>NUCLEOTIDE SEQUENCE</scope>
    <source>
        <strain evidence="4">L3_101_000G1_dasL3_101_000G1_concoct_7_sub</strain>
    </source>
</reference>
<dbReference type="InterPro" id="IPR011053">
    <property type="entry name" value="Single_hybrid_motif"/>
</dbReference>
<dbReference type="Pfam" id="PF00682">
    <property type="entry name" value="HMGL-like"/>
    <property type="match status" value="1"/>
</dbReference>